<evidence type="ECO:0008006" key="4">
    <source>
        <dbReference type="Google" id="ProtNLM"/>
    </source>
</evidence>
<name>A0A1V3JAF0_9PAST</name>
<proteinExistence type="predicted"/>
<sequence>MNERVKVLGVFATVMLLAGCVVPHQPEPRWYKLGVTDEEAQSKYASCVYNVGMNKVDPTKDRTLVEACMKADGFRWGIPPHLRPSAKMNQREETSIEDRAGVEKVKASSKTVAKTKRSKSATKS</sequence>
<accession>A0A1V3JAF0</accession>
<organism evidence="2 3">
    <name type="scientific">Rodentibacter genomosp. 1</name>
    <dbReference type="NCBI Taxonomy" id="1908264"/>
    <lineage>
        <taxon>Bacteria</taxon>
        <taxon>Pseudomonadati</taxon>
        <taxon>Pseudomonadota</taxon>
        <taxon>Gammaproteobacteria</taxon>
        <taxon>Pasteurellales</taxon>
        <taxon>Pasteurellaceae</taxon>
        <taxon>Rodentibacter</taxon>
    </lineage>
</organism>
<feature type="compositionally biased region" description="Basic and acidic residues" evidence="1">
    <location>
        <begin position="89"/>
        <end position="106"/>
    </location>
</feature>
<evidence type="ECO:0000313" key="3">
    <source>
        <dbReference type="Proteomes" id="UP000188481"/>
    </source>
</evidence>
<dbReference type="PROSITE" id="PS51257">
    <property type="entry name" value="PROKAR_LIPOPROTEIN"/>
    <property type="match status" value="1"/>
</dbReference>
<dbReference type="AlphaFoldDB" id="A0A1V3JAF0"/>
<feature type="compositionally biased region" description="Basic residues" evidence="1">
    <location>
        <begin position="113"/>
        <end position="124"/>
    </location>
</feature>
<dbReference type="EMBL" id="MLHN01000001">
    <property type="protein sequence ID" value="OOF52139.1"/>
    <property type="molecule type" value="Genomic_DNA"/>
</dbReference>
<reference evidence="2 3" key="1">
    <citation type="submission" date="2016-10" db="EMBL/GenBank/DDBJ databases">
        <title>Rodentibacter gen. nov. and new species.</title>
        <authorList>
            <person name="Christensen H."/>
        </authorList>
    </citation>
    <scope>NUCLEOTIDE SEQUENCE [LARGE SCALE GENOMIC DNA]</scope>
    <source>
        <strain evidence="3">ppn416</strain>
    </source>
</reference>
<dbReference type="STRING" id="1908264.BKK54_00520"/>
<gene>
    <name evidence="2" type="ORF">BKK54_00520</name>
</gene>
<dbReference type="RefSeq" id="WP_077540478.1">
    <property type="nucleotide sequence ID" value="NZ_MLHN01000001.1"/>
</dbReference>
<feature type="region of interest" description="Disordered" evidence="1">
    <location>
        <begin position="79"/>
        <end position="124"/>
    </location>
</feature>
<evidence type="ECO:0000313" key="2">
    <source>
        <dbReference type="EMBL" id="OOF52139.1"/>
    </source>
</evidence>
<comment type="caution">
    <text evidence="2">The sequence shown here is derived from an EMBL/GenBank/DDBJ whole genome shotgun (WGS) entry which is preliminary data.</text>
</comment>
<evidence type="ECO:0000256" key="1">
    <source>
        <dbReference type="SAM" id="MobiDB-lite"/>
    </source>
</evidence>
<protein>
    <recommendedName>
        <fullName evidence="4">Lipoprotein</fullName>
    </recommendedName>
</protein>
<dbReference type="Proteomes" id="UP000188481">
    <property type="component" value="Unassembled WGS sequence"/>
</dbReference>
<keyword evidence="3" id="KW-1185">Reference proteome</keyword>